<dbReference type="SUPFAM" id="SSF57850">
    <property type="entry name" value="RING/U-box"/>
    <property type="match status" value="3"/>
</dbReference>
<evidence type="ECO:0000313" key="18">
    <source>
        <dbReference type="Proteomes" id="UP000694559"/>
    </source>
</evidence>
<evidence type="ECO:0000256" key="8">
    <source>
        <dbReference type="ARBA" id="ARBA00022786"/>
    </source>
</evidence>
<dbReference type="InterPro" id="IPR013083">
    <property type="entry name" value="Znf_RING/FYVE/PHD"/>
</dbReference>
<dbReference type="InterPro" id="IPR001841">
    <property type="entry name" value="Znf_RING"/>
</dbReference>
<keyword evidence="3" id="KW-0808">Transferase</keyword>
<comment type="similarity">
    <text evidence="2">Belongs to the TMEM54 family.</text>
</comment>
<dbReference type="PROSITE" id="PS50089">
    <property type="entry name" value="ZF_RING_2"/>
    <property type="match status" value="1"/>
</dbReference>
<evidence type="ECO:0000256" key="9">
    <source>
        <dbReference type="ARBA" id="ARBA00022833"/>
    </source>
</evidence>
<keyword evidence="6" id="KW-0677">Repeat</keyword>
<dbReference type="Gene3D" id="1.20.120.1750">
    <property type="match status" value="1"/>
</dbReference>
<keyword evidence="11 14" id="KW-0472">Membrane</keyword>
<sequence>MRKPPNGSISRAPSPPSGRAPCETGSLLGGGGRCRADCAGAEPVGQLQRGPTCAGAAPALPRLAFSLRGGAAAAQSRREAAAMGSEKDSESPRPASLHAAAPPAKCPKGGGGGGSGPGGGRGRRRRRLLSFQSVFSAAASAASSSGAGVRRRRRAKAKPEPPPEAGLEEPEAASAASEEGLPPPAPPSPASPTGPAAAALSSPAASEGEPGAAAGPEEEAGAPPSELECPLCLVRQPAGNAPRLLSCPHRSCRSCLRQYLRIEITESRVNISCPECSERLNPADIRLLLRDSPQLVAKYEEFMLRRCLAADPDCRWCPAPDCGYAVIAYGCASCPKLTCEREGCQTEFCYHCKQIWHPNQTCDMARQQRAQTLRVRTKHTSGLSYGQESGPADDIKPCPRCSAYIIKMNDGSCNHMTCAVCGCEFCWLCMKEISDLHYLSCEITPLHLTAKGSQRPSGCTFWGKKPWSRKKKILWQLGTLIGAPVGISLIAGIAIPAMVIGIPVYVGRKIHSRYEGKKTSKHKRNLAITGGVTLSVIASPVIAAVSVGIGVPIMLAYVYGVVPISLCRGGGCGVSTANGKGVKIEFDEDDGPITVADAWRALKNPSIGESSIEGLTSVLSTSGSPTDGLSVMQGNYSETASFAALSGGSLSGGVLLGGKGKYSRLEVQADVQKEIFPKDSVSLGAISDNASTRAMAGSIISSYNPQDRECNNMEIQVDIETKPSHYQLVSGSSTEDSLHVPTQMAENEEEEEEEEQACNHQSCEQKDCVASKTWDITLAQPESIRSDLESSDSQSDDVPDITLDECDSPLPQTAACLHPPSARGAGSPSARIGHCAQADGHRPEERTLECLEARGCRKEEYFGTLHEMQEGKRSILWNCHITNMLDTSSSQKLLMKTGLILIVIGHLNFISGALVNGTVLRHIANPQDTISLQYAISNIISAISAILTISCGIAAIVLSRYLSQKSLGWAVFSLSITSSLLSLFCLVGLALAIGLTFANRGHALLSVCTFADMEVIQITHECPFDPTRIYSSALVLWGLSFLLDLVEILFSIRCFLITLTVLNLKLCPRRKRKRKISLTFITAESRDACEGRDLLRMERLGAVTL</sequence>
<keyword evidence="4 14" id="KW-0812">Transmembrane</keyword>
<evidence type="ECO:0000256" key="4">
    <source>
        <dbReference type="ARBA" id="ARBA00022692"/>
    </source>
</evidence>
<accession>A0A8C6YCV5</accession>
<reference evidence="17" key="1">
    <citation type="submission" date="2025-08" db="UniProtKB">
        <authorList>
            <consortium name="Ensembl"/>
        </authorList>
    </citation>
    <scope>IDENTIFICATION</scope>
</reference>
<evidence type="ECO:0000256" key="12">
    <source>
        <dbReference type="PROSITE-ProRule" id="PRU00175"/>
    </source>
</evidence>
<dbReference type="SMART" id="SM00647">
    <property type="entry name" value="IBR"/>
    <property type="match status" value="2"/>
</dbReference>
<dbReference type="Pfam" id="PF12304">
    <property type="entry name" value="BCLP"/>
    <property type="match status" value="1"/>
</dbReference>
<organism evidence="17 18">
    <name type="scientific">Naja naja</name>
    <name type="common">Indian cobra</name>
    <dbReference type="NCBI Taxonomy" id="35670"/>
    <lineage>
        <taxon>Eukaryota</taxon>
        <taxon>Metazoa</taxon>
        <taxon>Chordata</taxon>
        <taxon>Craniata</taxon>
        <taxon>Vertebrata</taxon>
        <taxon>Euteleostomi</taxon>
        <taxon>Lepidosauria</taxon>
        <taxon>Squamata</taxon>
        <taxon>Bifurcata</taxon>
        <taxon>Unidentata</taxon>
        <taxon>Episquamata</taxon>
        <taxon>Toxicofera</taxon>
        <taxon>Serpentes</taxon>
        <taxon>Colubroidea</taxon>
        <taxon>Elapidae</taxon>
        <taxon>Elapinae</taxon>
        <taxon>Naja</taxon>
    </lineage>
</organism>
<evidence type="ECO:0000313" key="17">
    <source>
        <dbReference type="Ensembl" id="ENSNNAP00000026456.1"/>
    </source>
</evidence>
<dbReference type="InterPro" id="IPR002867">
    <property type="entry name" value="IBR_dom"/>
</dbReference>
<feature type="transmembrane region" description="Helical" evidence="14">
    <location>
        <begin position="1034"/>
        <end position="1064"/>
    </location>
</feature>
<feature type="domain" description="RING-type" evidence="15">
    <location>
        <begin position="229"/>
        <end position="277"/>
    </location>
</feature>
<dbReference type="Pfam" id="PF01485">
    <property type="entry name" value="IBR"/>
    <property type="match status" value="1"/>
</dbReference>
<dbReference type="GO" id="GO:0016020">
    <property type="term" value="C:membrane"/>
    <property type="evidence" value="ECO:0007669"/>
    <property type="project" value="UniProtKB-SubCell"/>
</dbReference>
<dbReference type="InterPro" id="IPR020977">
    <property type="entry name" value="Beta-casein-like"/>
</dbReference>
<evidence type="ECO:0000256" key="5">
    <source>
        <dbReference type="ARBA" id="ARBA00022723"/>
    </source>
</evidence>
<dbReference type="PANTHER" id="PTHR31258:SF2">
    <property type="entry name" value="TRANSMEMBRANE PROTEIN 54"/>
    <property type="match status" value="1"/>
</dbReference>
<dbReference type="FunFam" id="1.20.120.1750:FF:000017">
    <property type="entry name" value="RBR-type E3 ubiquitin transferase"/>
    <property type="match status" value="1"/>
</dbReference>
<feature type="compositionally biased region" description="Acidic residues" evidence="13">
    <location>
        <begin position="746"/>
        <end position="756"/>
    </location>
</feature>
<feature type="compositionally biased region" description="Gly residues" evidence="13">
    <location>
        <begin position="108"/>
        <end position="120"/>
    </location>
</feature>
<evidence type="ECO:0000256" key="3">
    <source>
        <dbReference type="ARBA" id="ARBA00022679"/>
    </source>
</evidence>
<evidence type="ECO:0000256" key="14">
    <source>
        <dbReference type="SAM" id="Phobius"/>
    </source>
</evidence>
<feature type="transmembrane region" description="Helical" evidence="14">
    <location>
        <begin position="893"/>
        <end position="915"/>
    </location>
</feature>
<dbReference type="Ensembl" id="ENSNNAT00000027735.1">
    <property type="protein sequence ID" value="ENSNNAP00000026456.1"/>
    <property type="gene ID" value="ENSNNAG00000017199.1"/>
</dbReference>
<dbReference type="CDD" id="cd16776">
    <property type="entry name" value="RING-HC_RBR_RNF19B"/>
    <property type="match status" value="1"/>
</dbReference>
<evidence type="ECO:0000256" key="13">
    <source>
        <dbReference type="SAM" id="MobiDB-lite"/>
    </source>
</evidence>
<dbReference type="Gene3D" id="2.20.25.20">
    <property type="match status" value="1"/>
</dbReference>
<keyword evidence="7 12" id="KW-0863">Zinc-finger</keyword>
<feature type="compositionally biased region" description="Low complexity" evidence="13">
    <location>
        <begin position="136"/>
        <end position="148"/>
    </location>
</feature>
<feature type="region of interest" description="Disordered" evidence="13">
    <location>
        <begin position="727"/>
        <end position="762"/>
    </location>
</feature>
<feature type="compositionally biased region" description="Low complexity" evidence="13">
    <location>
        <begin position="193"/>
        <end position="222"/>
    </location>
</feature>
<dbReference type="SMART" id="SM00184">
    <property type="entry name" value="RING"/>
    <property type="match status" value="2"/>
</dbReference>
<dbReference type="PROSITE" id="PS51873">
    <property type="entry name" value="TRIAD"/>
    <property type="match status" value="1"/>
</dbReference>
<feature type="transmembrane region" description="Helical" evidence="14">
    <location>
        <begin position="970"/>
        <end position="997"/>
    </location>
</feature>
<evidence type="ECO:0000256" key="7">
    <source>
        <dbReference type="ARBA" id="ARBA00022771"/>
    </source>
</evidence>
<dbReference type="GeneTree" id="ENSGT00940000158451"/>
<dbReference type="InterPro" id="IPR044066">
    <property type="entry name" value="TRIAD_supradom"/>
</dbReference>
<keyword evidence="5" id="KW-0479">Metal-binding</keyword>
<dbReference type="PANTHER" id="PTHR31258">
    <property type="entry name" value="KERATINOCYTE-ASSOCIATED PROTEIN 3"/>
    <property type="match status" value="1"/>
</dbReference>
<evidence type="ECO:0000256" key="1">
    <source>
        <dbReference type="ARBA" id="ARBA00004141"/>
    </source>
</evidence>
<feature type="region of interest" description="Disordered" evidence="13">
    <location>
        <begin position="781"/>
        <end position="800"/>
    </location>
</feature>
<dbReference type="FunFam" id="3.30.40.10:FF:000052">
    <property type="entry name" value="RBR-type E3 ubiquitin transferase"/>
    <property type="match status" value="1"/>
</dbReference>
<feature type="transmembrane region" description="Helical" evidence="14">
    <location>
        <begin position="935"/>
        <end position="958"/>
    </location>
</feature>
<dbReference type="CDD" id="cd20363">
    <property type="entry name" value="BRcat-RBR_RNF19B"/>
    <property type="match status" value="1"/>
</dbReference>
<reference evidence="17" key="2">
    <citation type="submission" date="2025-09" db="UniProtKB">
        <authorList>
            <consortium name="Ensembl"/>
        </authorList>
    </citation>
    <scope>IDENTIFICATION</scope>
</reference>
<evidence type="ECO:0000256" key="2">
    <source>
        <dbReference type="ARBA" id="ARBA00011030"/>
    </source>
</evidence>
<keyword evidence="8" id="KW-0833">Ubl conjugation pathway</keyword>
<evidence type="ECO:0000256" key="11">
    <source>
        <dbReference type="ARBA" id="ARBA00023136"/>
    </source>
</evidence>
<dbReference type="GO" id="GO:0016740">
    <property type="term" value="F:transferase activity"/>
    <property type="evidence" value="ECO:0007669"/>
    <property type="project" value="UniProtKB-KW"/>
</dbReference>
<feature type="region of interest" description="Disordered" evidence="13">
    <location>
        <begin position="68"/>
        <end position="222"/>
    </location>
</feature>
<feature type="transmembrane region" description="Helical" evidence="14">
    <location>
        <begin position="526"/>
        <end position="559"/>
    </location>
</feature>
<evidence type="ECO:0000256" key="6">
    <source>
        <dbReference type="ARBA" id="ARBA00022737"/>
    </source>
</evidence>
<dbReference type="FunFam" id="2.20.25.20:FF:000004">
    <property type="entry name" value="RBR-type E3 ubiquitin transferase"/>
    <property type="match status" value="1"/>
</dbReference>
<dbReference type="OrthoDB" id="1431934at2759"/>
<keyword evidence="9" id="KW-0862">Zinc</keyword>
<feature type="transmembrane region" description="Helical" evidence="14">
    <location>
        <begin position="473"/>
        <end position="506"/>
    </location>
</feature>
<evidence type="ECO:0000256" key="10">
    <source>
        <dbReference type="ARBA" id="ARBA00022989"/>
    </source>
</evidence>
<feature type="compositionally biased region" description="Pro residues" evidence="13">
    <location>
        <begin position="181"/>
        <end position="192"/>
    </location>
</feature>
<name>A0A8C6YCV5_NAJNA</name>
<proteinExistence type="inferred from homology"/>
<dbReference type="Pfam" id="PF22191">
    <property type="entry name" value="IBR_1"/>
    <property type="match status" value="1"/>
</dbReference>
<comment type="subcellular location">
    <subcellularLocation>
        <location evidence="1">Membrane</location>
        <topology evidence="1">Multi-pass membrane protein</topology>
    </subcellularLocation>
</comment>
<evidence type="ECO:0000259" key="16">
    <source>
        <dbReference type="PROSITE" id="PS51873"/>
    </source>
</evidence>
<keyword evidence="10 14" id="KW-1133">Transmembrane helix</keyword>
<keyword evidence="18" id="KW-1185">Reference proteome</keyword>
<feature type="compositionally biased region" description="Basic and acidic residues" evidence="13">
    <location>
        <begin position="76"/>
        <end position="91"/>
    </location>
</feature>
<dbReference type="Gene3D" id="3.30.40.10">
    <property type="entry name" value="Zinc/RING finger domain, C3HC4 (zinc finger)"/>
    <property type="match status" value="1"/>
</dbReference>
<dbReference type="CDD" id="cd20355">
    <property type="entry name" value="Rcat_RBR_RNF19"/>
    <property type="match status" value="1"/>
</dbReference>
<dbReference type="AlphaFoldDB" id="A0A8C6YCV5"/>
<protein>
    <submittedName>
        <fullName evidence="17">Ring finger protein 19B</fullName>
    </submittedName>
</protein>
<dbReference type="GO" id="GO:0008270">
    <property type="term" value="F:zinc ion binding"/>
    <property type="evidence" value="ECO:0007669"/>
    <property type="project" value="UniProtKB-KW"/>
</dbReference>
<evidence type="ECO:0000259" key="15">
    <source>
        <dbReference type="PROSITE" id="PS50089"/>
    </source>
</evidence>
<gene>
    <name evidence="17" type="primary">RNF19B</name>
</gene>
<feature type="domain" description="RING-type" evidence="16">
    <location>
        <begin position="225"/>
        <end position="463"/>
    </location>
</feature>
<feature type="region of interest" description="Disordered" evidence="13">
    <location>
        <begin position="1"/>
        <end position="26"/>
    </location>
</feature>
<dbReference type="Proteomes" id="UP000694559">
    <property type="component" value="Unplaced"/>
</dbReference>